<evidence type="ECO:0000256" key="1">
    <source>
        <dbReference type="ARBA" id="ARBA00001933"/>
    </source>
</evidence>
<comment type="similarity">
    <text evidence="4">Belongs to the class-III pyridoxal-phosphate-dependent aminotransferase family.</text>
</comment>
<comment type="subcellular location">
    <subcellularLocation>
        <location evidence="2">Mitochondrion</location>
    </subcellularLocation>
</comment>
<dbReference type="EC" id="2.6.1.11" evidence="5"/>
<evidence type="ECO:0000256" key="15">
    <source>
        <dbReference type="SAM" id="MobiDB-lite"/>
    </source>
</evidence>
<gene>
    <name evidence="16" type="ORF">Tsubulata_028434</name>
</gene>
<dbReference type="NCBIfam" id="NF002325">
    <property type="entry name" value="PRK01278.1"/>
    <property type="match status" value="1"/>
</dbReference>
<dbReference type="AlphaFoldDB" id="A0A9Q0JAM9"/>
<comment type="caution">
    <text evidence="16">The sequence shown here is derived from an EMBL/GenBank/DDBJ whole genome shotgun (WGS) entry which is preliminary data.</text>
</comment>
<dbReference type="FunFam" id="3.40.640.10:FF:000280">
    <property type="entry name" value="Acetylornithine aminotransferase, mitochondrial"/>
    <property type="match status" value="1"/>
</dbReference>
<comment type="pathway">
    <text evidence="3">Amino-acid biosynthesis; L-arginine biosynthesis; N(2)-acetyl-L-ornithine from L-glutamate: step 4/4.</text>
</comment>
<reference evidence="16" key="2">
    <citation type="journal article" date="2023" name="Plants (Basel)">
        <title>Annotation of the Turnera subulata (Passifloraceae) Draft Genome Reveals the S-Locus Evolved after the Divergence of Turneroideae from Passifloroideae in a Stepwise Manner.</title>
        <authorList>
            <person name="Henning P.M."/>
            <person name="Roalson E.H."/>
            <person name="Mir W."/>
            <person name="McCubbin A.G."/>
            <person name="Shore J.S."/>
        </authorList>
    </citation>
    <scope>NUCLEOTIDE SEQUENCE</scope>
    <source>
        <strain evidence="16">F60SS</strain>
    </source>
</reference>
<evidence type="ECO:0000256" key="9">
    <source>
        <dbReference type="ARBA" id="ARBA00022679"/>
    </source>
</evidence>
<keyword evidence="12" id="KW-0496">Mitochondrion</keyword>
<keyword evidence="9" id="KW-0808">Transferase</keyword>
<keyword evidence="17" id="KW-1185">Reference proteome</keyword>
<evidence type="ECO:0000256" key="6">
    <source>
        <dbReference type="ARBA" id="ARBA00022571"/>
    </source>
</evidence>
<dbReference type="NCBIfam" id="TIGR00707">
    <property type="entry name" value="argD"/>
    <property type="match status" value="1"/>
</dbReference>
<feature type="region of interest" description="Disordered" evidence="15">
    <location>
        <begin position="584"/>
        <end position="661"/>
    </location>
</feature>
<dbReference type="SUPFAM" id="SSF53383">
    <property type="entry name" value="PLP-dependent transferases"/>
    <property type="match status" value="1"/>
</dbReference>
<dbReference type="InterPro" id="IPR015424">
    <property type="entry name" value="PyrdxlP-dep_Trfase"/>
</dbReference>
<evidence type="ECO:0000256" key="8">
    <source>
        <dbReference type="ARBA" id="ARBA00022605"/>
    </source>
</evidence>
<keyword evidence="7" id="KW-0032">Aminotransferase</keyword>
<dbReference type="CDD" id="cd00610">
    <property type="entry name" value="OAT_like"/>
    <property type="match status" value="1"/>
</dbReference>
<keyword evidence="11" id="KW-0809">Transit peptide</keyword>
<dbReference type="InterPro" id="IPR004636">
    <property type="entry name" value="AcOrn/SuccOrn_fam"/>
</dbReference>
<dbReference type="PROSITE" id="PS00600">
    <property type="entry name" value="AA_TRANSFER_CLASS_3"/>
    <property type="match status" value="1"/>
</dbReference>
<keyword evidence="6" id="KW-0055">Arginine biosynthesis</keyword>
<comment type="cofactor">
    <cofactor evidence="1">
        <name>pyridoxal 5'-phosphate</name>
        <dbReference type="ChEBI" id="CHEBI:597326"/>
    </cofactor>
</comment>
<comment type="catalytic activity">
    <reaction evidence="13">
        <text>N(2)-acetyl-L-ornithine + 2-oxoglutarate = N-acetyl-L-glutamate 5-semialdehyde + L-glutamate</text>
        <dbReference type="Rhea" id="RHEA:18049"/>
        <dbReference type="ChEBI" id="CHEBI:16810"/>
        <dbReference type="ChEBI" id="CHEBI:29123"/>
        <dbReference type="ChEBI" id="CHEBI:29985"/>
        <dbReference type="ChEBI" id="CHEBI:57805"/>
        <dbReference type="EC" id="2.6.1.11"/>
    </reaction>
</comment>
<dbReference type="GO" id="GO:0030170">
    <property type="term" value="F:pyridoxal phosphate binding"/>
    <property type="evidence" value="ECO:0007669"/>
    <property type="project" value="InterPro"/>
</dbReference>
<dbReference type="Gene3D" id="3.90.1150.10">
    <property type="entry name" value="Aspartate Aminotransferase, domain 1"/>
    <property type="match status" value="1"/>
</dbReference>
<proteinExistence type="inferred from homology"/>
<dbReference type="GO" id="GO:0006526">
    <property type="term" value="P:L-arginine biosynthetic process"/>
    <property type="evidence" value="ECO:0007669"/>
    <property type="project" value="UniProtKB-KW"/>
</dbReference>
<feature type="region of interest" description="Disordered" evidence="15">
    <location>
        <begin position="675"/>
        <end position="749"/>
    </location>
</feature>
<dbReference type="PANTHER" id="PTHR11986">
    <property type="entry name" value="AMINOTRANSFERASE CLASS III"/>
    <property type="match status" value="1"/>
</dbReference>
<evidence type="ECO:0000256" key="3">
    <source>
        <dbReference type="ARBA" id="ARBA00005024"/>
    </source>
</evidence>
<evidence type="ECO:0000313" key="17">
    <source>
        <dbReference type="Proteomes" id="UP001141552"/>
    </source>
</evidence>
<evidence type="ECO:0000256" key="13">
    <source>
        <dbReference type="ARBA" id="ARBA00050813"/>
    </source>
</evidence>
<evidence type="ECO:0000256" key="14">
    <source>
        <dbReference type="ARBA" id="ARBA00078458"/>
    </source>
</evidence>
<dbReference type="InterPro" id="IPR015422">
    <property type="entry name" value="PyrdxlP-dep_Trfase_small"/>
</dbReference>
<dbReference type="PANTHER" id="PTHR11986:SF116">
    <property type="entry name" value="ACETYLORNITHINE TRANSAMINASE"/>
    <property type="match status" value="1"/>
</dbReference>
<dbReference type="Gene3D" id="3.40.640.10">
    <property type="entry name" value="Type I PLP-dependent aspartate aminotransferase-like (Major domain)"/>
    <property type="match status" value="1"/>
</dbReference>
<reference evidence="16" key="1">
    <citation type="submission" date="2022-02" db="EMBL/GenBank/DDBJ databases">
        <authorList>
            <person name="Henning P.M."/>
            <person name="McCubbin A.G."/>
            <person name="Shore J.S."/>
        </authorList>
    </citation>
    <scope>NUCLEOTIDE SEQUENCE</scope>
    <source>
        <strain evidence="16">F60SS</strain>
        <tissue evidence="16">Leaves</tissue>
    </source>
</reference>
<feature type="compositionally biased region" description="Basic and acidic residues" evidence="15">
    <location>
        <begin position="694"/>
        <end position="703"/>
    </location>
</feature>
<dbReference type="Proteomes" id="UP001141552">
    <property type="component" value="Unassembled WGS sequence"/>
</dbReference>
<evidence type="ECO:0000256" key="7">
    <source>
        <dbReference type="ARBA" id="ARBA00022576"/>
    </source>
</evidence>
<evidence type="ECO:0000256" key="11">
    <source>
        <dbReference type="ARBA" id="ARBA00022946"/>
    </source>
</evidence>
<dbReference type="InterPro" id="IPR011990">
    <property type="entry name" value="TPR-like_helical_dom_sf"/>
</dbReference>
<dbReference type="GO" id="GO:0003992">
    <property type="term" value="F:N2-acetyl-L-ornithine:2-oxoglutarate 5-aminotransferase activity"/>
    <property type="evidence" value="ECO:0007669"/>
    <property type="project" value="UniProtKB-EC"/>
</dbReference>
<feature type="non-terminal residue" evidence="16">
    <location>
        <position position="1"/>
    </location>
</feature>
<sequence length="783" mass="85395">MNCIFSTQVFYNPTTIPEPLNLRRRLSRRTPAAPSRLTLVPRAAYSPAKTDGAVPKGSGVVGGGGGGGKDVMEAEAKFVVGTYARAPVVFASGKGCKLYDTEGREYLDMTSGIAVNALGHCDDDWIKSVVDQARLLTHVSNVYYSIPQVELAKRLVASSFADRVFFTNSGTEANEAAIKFARKFQRGLKSAATEFVSFSNSFHGRTMGALALTSKEQYRSPFEPVMPGVTFVEYGNVEATREVIKKGKTAAVFVEPIQGEGGIYSATKEFLEFLRAACDDAGALLVFDEVQCGLGRTGYLWAHEAYGVFPDMMTLAKPLAGGLPIGAVLVSERVASAINYGDHGSTFAGGALVCNAALTTLDKISKPDFLASVSKKGLYLKEILEQKLGGNPHVKEIRGLGLIVGIELDVPASPLVDACRNSGLLVLTAGKGNVVRLVPPLIITEEELGNAAEILRNTLPEMASAPLNKIDTAHQMYRDGKYKEALGFYTEALSLAKTKPQRIALHSNRAACFLKLHDFKKAAEECTAVLELDHDHTGALMLRAQTLVTLKEYHSALFDVNRLMELNPDSEVYRSLETRLRTQLSLAPIPESDAEMEEEEDDTTDSRQAEEEQGETESADVMVGGGTPEKNELETKSDVDVISPKTPEIRDSSAQVPRKTEPRITVTAEVIAQAQRKVEPGNSATPGVTAQSQKTKELPEQHSKAWQAIPKPKGHSALDYARWDRVEDDSSEDDDDDEDEEDSQPQYRFRVKTIGVRSNKNISEPCVSFETVNREWLQQFGDC</sequence>
<keyword evidence="10" id="KW-0663">Pyridoxal phosphate</keyword>
<dbReference type="HAMAP" id="MF_01107">
    <property type="entry name" value="ArgD_aminotrans_3"/>
    <property type="match status" value="1"/>
</dbReference>
<keyword evidence="8" id="KW-0028">Amino-acid biosynthesis</keyword>
<evidence type="ECO:0000256" key="5">
    <source>
        <dbReference type="ARBA" id="ARBA00012919"/>
    </source>
</evidence>
<dbReference type="InterPro" id="IPR049704">
    <property type="entry name" value="Aminotrans_3_PPA_site"/>
</dbReference>
<feature type="compositionally biased region" description="Acidic residues" evidence="15">
    <location>
        <begin position="592"/>
        <end position="603"/>
    </location>
</feature>
<dbReference type="InterPro" id="IPR019734">
    <property type="entry name" value="TPR_rpt"/>
</dbReference>
<dbReference type="InterPro" id="IPR015421">
    <property type="entry name" value="PyrdxlP-dep_Trfase_major"/>
</dbReference>
<dbReference type="EMBL" id="JAKUCV010004374">
    <property type="protein sequence ID" value="KAJ4835546.1"/>
    <property type="molecule type" value="Genomic_DNA"/>
</dbReference>
<evidence type="ECO:0000256" key="2">
    <source>
        <dbReference type="ARBA" id="ARBA00004173"/>
    </source>
</evidence>
<evidence type="ECO:0000256" key="4">
    <source>
        <dbReference type="ARBA" id="ARBA00008954"/>
    </source>
</evidence>
<evidence type="ECO:0000256" key="10">
    <source>
        <dbReference type="ARBA" id="ARBA00022898"/>
    </source>
</evidence>
<feature type="compositionally biased region" description="Acidic residues" evidence="15">
    <location>
        <begin position="726"/>
        <end position="743"/>
    </location>
</feature>
<dbReference type="InterPro" id="IPR005814">
    <property type="entry name" value="Aminotrans_3"/>
</dbReference>
<feature type="compositionally biased region" description="Polar residues" evidence="15">
    <location>
        <begin position="682"/>
        <end position="693"/>
    </location>
</feature>
<dbReference type="Pfam" id="PF00202">
    <property type="entry name" value="Aminotran_3"/>
    <property type="match status" value="1"/>
</dbReference>
<feature type="compositionally biased region" description="Basic and acidic residues" evidence="15">
    <location>
        <begin position="629"/>
        <end position="639"/>
    </location>
</feature>
<dbReference type="SUPFAM" id="SSF48452">
    <property type="entry name" value="TPR-like"/>
    <property type="match status" value="1"/>
</dbReference>
<protein>
    <recommendedName>
        <fullName evidence="5">acetylornithine transaminase</fullName>
        <ecNumber evidence="5">2.6.1.11</ecNumber>
    </recommendedName>
    <alternativeName>
        <fullName evidence="14">Acetylornithine transaminase</fullName>
    </alternativeName>
</protein>
<dbReference type="InterPro" id="IPR050103">
    <property type="entry name" value="Class-III_PLP-dep_AT"/>
</dbReference>
<accession>A0A9Q0JAM9</accession>
<dbReference type="OrthoDB" id="5419315at2759"/>
<dbReference type="GO" id="GO:0042802">
    <property type="term" value="F:identical protein binding"/>
    <property type="evidence" value="ECO:0007669"/>
    <property type="project" value="TreeGrafter"/>
</dbReference>
<dbReference type="GO" id="GO:0009570">
    <property type="term" value="C:chloroplast stroma"/>
    <property type="evidence" value="ECO:0007669"/>
    <property type="project" value="TreeGrafter"/>
</dbReference>
<dbReference type="SMART" id="SM00028">
    <property type="entry name" value="TPR"/>
    <property type="match status" value="2"/>
</dbReference>
<evidence type="ECO:0000313" key="16">
    <source>
        <dbReference type="EMBL" id="KAJ4835546.1"/>
    </source>
</evidence>
<name>A0A9Q0JAM9_9ROSI</name>
<dbReference type="Gene3D" id="1.25.40.10">
    <property type="entry name" value="Tetratricopeptide repeat domain"/>
    <property type="match status" value="1"/>
</dbReference>
<dbReference type="GO" id="GO:0005739">
    <property type="term" value="C:mitochondrion"/>
    <property type="evidence" value="ECO:0007669"/>
    <property type="project" value="UniProtKB-SubCell"/>
</dbReference>
<organism evidence="16 17">
    <name type="scientific">Turnera subulata</name>
    <dbReference type="NCBI Taxonomy" id="218843"/>
    <lineage>
        <taxon>Eukaryota</taxon>
        <taxon>Viridiplantae</taxon>
        <taxon>Streptophyta</taxon>
        <taxon>Embryophyta</taxon>
        <taxon>Tracheophyta</taxon>
        <taxon>Spermatophyta</taxon>
        <taxon>Magnoliopsida</taxon>
        <taxon>eudicotyledons</taxon>
        <taxon>Gunneridae</taxon>
        <taxon>Pentapetalae</taxon>
        <taxon>rosids</taxon>
        <taxon>fabids</taxon>
        <taxon>Malpighiales</taxon>
        <taxon>Passifloraceae</taxon>
        <taxon>Turnera</taxon>
    </lineage>
</organism>
<evidence type="ECO:0000256" key="12">
    <source>
        <dbReference type="ARBA" id="ARBA00023128"/>
    </source>
</evidence>